<evidence type="ECO:0000313" key="1">
    <source>
        <dbReference type="EMBL" id="SMC04008.1"/>
    </source>
</evidence>
<dbReference type="Proteomes" id="UP000192660">
    <property type="component" value="Unassembled WGS sequence"/>
</dbReference>
<dbReference type="OrthoDB" id="2085460at2"/>
<proteinExistence type="predicted"/>
<organism evidence="1 2">
    <name type="scientific">Sulfobacillus thermosulfidooxidans (strain DSM 9293 / VKM B-1269 / AT-1)</name>
    <dbReference type="NCBI Taxonomy" id="929705"/>
    <lineage>
        <taxon>Bacteria</taxon>
        <taxon>Bacillati</taxon>
        <taxon>Bacillota</taxon>
        <taxon>Clostridia</taxon>
        <taxon>Eubacteriales</taxon>
        <taxon>Clostridiales Family XVII. Incertae Sedis</taxon>
        <taxon>Sulfobacillus</taxon>
    </lineage>
</organism>
<evidence type="ECO:0000313" key="2">
    <source>
        <dbReference type="Proteomes" id="UP000192660"/>
    </source>
</evidence>
<gene>
    <name evidence="1" type="ORF">SAMN00768000_1408</name>
</gene>
<dbReference type="AlphaFoldDB" id="A0A1W1WCG3"/>
<dbReference type="EMBL" id="FWWY01000001">
    <property type="protein sequence ID" value="SMC04008.1"/>
    <property type="molecule type" value="Genomic_DNA"/>
</dbReference>
<sequence length="79" mass="9354">MHISWSDFALRDLKQFDVFEAQALRVQLEEVLQTYPCNEGESIRIRYDDEYVVICHRYASPKTTSILRILYEPVDVDTL</sequence>
<accession>A0A1W1WCG3</accession>
<reference evidence="2" key="1">
    <citation type="submission" date="2017-04" db="EMBL/GenBank/DDBJ databases">
        <authorList>
            <person name="Varghese N."/>
            <person name="Submissions S."/>
        </authorList>
    </citation>
    <scope>NUCLEOTIDE SEQUENCE [LARGE SCALE GENOMIC DNA]</scope>
    <source>
        <strain evidence="2">DSM 9293</strain>
    </source>
</reference>
<dbReference type="RefSeq" id="WP_084661148.1">
    <property type="nucleotide sequence ID" value="NZ_FWWY01000001.1"/>
</dbReference>
<name>A0A1W1WCG3_SULTA</name>
<protein>
    <submittedName>
        <fullName evidence="1">Uncharacterized protein</fullName>
    </submittedName>
</protein>
<keyword evidence="2" id="KW-1185">Reference proteome</keyword>